<comment type="caution">
    <text evidence="5">The sequence shown here is derived from an EMBL/GenBank/DDBJ whole genome shotgun (WGS) entry which is preliminary data.</text>
</comment>
<keyword evidence="6" id="KW-1185">Reference proteome</keyword>
<dbReference type="SUPFAM" id="SSF53335">
    <property type="entry name" value="S-adenosyl-L-methionine-dependent methyltransferases"/>
    <property type="match status" value="1"/>
</dbReference>
<protein>
    <submittedName>
        <fullName evidence="5">Methyltransferase domain-containing protein</fullName>
    </submittedName>
</protein>
<sequence length="315" mass="35062">MKPQELHQLVFNFRAARAVMFAVQAGLFEELCQEDLTLDELVGRLELHRVSTTILVETLVQLNVLNKQGLRYRVAQDLRATLRRDTEGSIANLLLLDANHWSNWSVAEDFFRPGQDTAFAYDRQSNFAAAMQQGVGDMNVRLAQVLLAHEPRHIVDVGSGPGLLIEQLLATATDLKYTLVDFANTLEIAKGNLSDYKHFDVNFLAHDIVLGKLEVEADCIVTSRLLMGFDEPEAKQILANMCHGLARDGVLVINEFDTQTKVGALMSLDMLVNCGARVYGREQLAQCLDELGFEIVSEQATTVFTRALSAKRKGI</sequence>
<keyword evidence="1 5" id="KW-0489">Methyltransferase</keyword>
<reference evidence="5 6" key="1">
    <citation type="submission" date="2019-11" db="EMBL/GenBank/DDBJ databases">
        <title>Epiphytic Pseudomonas syringae from cherry orchards.</title>
        <authorList>
            <person name="Hulin M.T."/>
        </authorList>
    </citation>
    <scope>NUCLEOTIDE SEQUENCE [LARGE SCALE GENOMIC DNA]</scope>
    <source>
        <strain evidence="5 6">PA-6-5B</strain>
    </source>
</reference>
<organism evidence="5 6">
    <name type="scientific">Pseudomonas gessardii</name>
    <dbReference type="NCBI Taxonomy" id="78544"/>
    <lineage>
        <taxon>Bacteria</taxon>
        <taxon>Pseudomonadati</taxon>
        <taxon>Pseudomonadota</taxon>
        <taxon>Gammaproteobacteria</taxon>
        <taxon>Pseudomonadales</taxon>
        <taxon>Pseudomonadaceae</taxon>
        <taxon>Pseudomonas</taxon>
    </lineage>
</organism>
<dbReference type="PANTHER" id="PTHR43712">
    <property type="entry name" value="PUTATIVE (AFU_ORTHOLOGUE AFUA_4G14580)-RELATED"/>
    <property type="match status" value="1"/>
</dbReference>
<dbReference type="GO" id="GO:0008168">
    <property type="term" value="F:methyltransferase activity"/>
    <property type="evidence" value="ECO:0007669"/>
    <property type="project" value="UniProtKB-KW"/>
</dbReference>
<evidence type="ECO:0000313" key="5">
    <source>
        <dbReference type="EMBL" id="MCF5106024.1"/>
    </source>
</evidence>
<dbReference type="Gene3D" id="1.10.10.10">
    <property type="entry name" value="Winged helix-like DNA-binding domain superfamily/Winged helix DNA-binding domain"/>
    <property type="match status" value="1"/>
</dbReference>
<evidence type="ECO:0000256" key="2">
    <source>
        <dbReference type="ARBA" id="ARBA00022679"/>
    </source>
</evidence>
<evidence type="ECO:0000259" key="4">
    <source>
        <dbReference type="Pfam" id="PF00891"/>
    </source>
</evidence>
<dbReference type="Gene3D" id="3.40.50.150">
    <property type="entry name" value="Vaccinia Virus protein VP39"/>
    <property type="match status" value="1"/>
</dbReference>
<keyword evidence="2" id="KW-0808">Transferase</keyword>
<dbReference type="InterPro" id="IPR036388">
    <property type="entry name" value="WH-like_DNA-bd_sf"/>
</dbReference>
<dbReference type="InterPro" id="IPR036390">
    <property type="entry name" value="WH_DNA-bd_sf"/>
</dbReference>
<dbReference type="EMBL" id="WKED01000004">
    <property type="protein sequence ID" value="MCF5106024.1"/>
    <property type="molecule type" value="Genomic_DNA"/>
</dbReference>
<dbReference type="PANTHER" id="PTHR43712:SF2">
    <property type="entry name" value="O-METHYLTRANSFERASE CICE"/>
    <property type="match status" value="1"/>
</dbReference>
<evidence type="ECO:0000256" key="1">
    <source>
        <dbReference type="ARBA" id="ARBA00022603"/>
    </source>
</evidence>
<dbReference type="SUPFAM" id="SSF46785">
    <property type="entry name" value="Winged helix' DNA-binding domain"/>
    <property type="match status" value="1"/>
</dbReference>
<dbReference type="Pfam" id="PF00891">
    <property type="entry name" value="Methyltransf_2"/>
    <property type="match status" value="1"/>
</dbReference>
<keyword evidence="3" id="KW-0949">S-adenosyl-L-methionine</keyword>
<accession>A0ABS9F3P7</accession>
<evidence type="ECO:0000256" key="3">
    <source>
        <dbReference type="ARBA" id="ARBA00022691"/>
    </source>
</evidence>
<dbReference type="GeneID" id="70101557"/>
<proteinExistence type="predicted"/>
<evidence type="ECO:0000313" key="6">
    <source>
        <dbReference type="Proteomes" id="UP000814003"/>
    </source>
</evidence>
<dbReference type="InterPro" id="IPR029063">
    <property type="entry name" value="SAM-dependent_MTases_sf"/>
</dbReference>
<name>A0ABS9F3P7_9PSED</name>
<dbReference type="InterPro" id="IPR001077">
    <property type="entry name" value="COMT_C"/>
</dbReference>
<gene>
    <name evidence="5" type="ORF">GIW56_04155</name>
</gene>
<dbReference type="RefSeq" id="WP_083743055.1">
    <property type="nucleotide sequence ID" value="NZ_CBCRYT010000008.1"/>
</dbReference>
<feature type="domain" description="O-methyltransferase C-terminal" evidence="4">
    <location>
        <begin position="149"/>
        <end position="293"/>
    </location>
</feature>
<dbReference type="Proteomes" id="UP000814003">
    <property type="component" value="Unassembled WGS sequence"/>
</dbReference>
<dbReference type="GO" id="GO:0032259">
    <property type="term" value="P:methylation"/>
    <property type="evidence" value="ECO:0007669"/>
    <property type="project" value="UniProtKB-KW"/>
</dbReference>